<dbReference type="KEGG" id="vai:BU251_05110"/>
<protein>
    <submittedName>
        <fullName evidence="2">Uncharacterized protein</fullName>
    </submittedName>
</protein>
<accession>A0A410P502</accession>
<dbReference type="AlphaFoldDB" id="A0A410P502"/>
<evidence type="ECO:0000256" key="1">
    <source>
        <dbReference type="SAM" id="MobiDB-lite"/>
    </source>
</evidence>
<feature type="compositionally biased region" description="Basic and acidic residues" evidence="1">
    <location>
        <begin position="108"/>
        <end position="122"/>
    </location>
</feature>
<feature type="compositionally biased region" description="Polar residues" evidence="1">
    <location>
        <begin position="79"/>
        <end position="107"/>
    </location>
</feature>
<evidence type="ECO:0000313" key="2">
    <source>
        <dbReference type="EMBL" id="QAT17151.1"/>
    </source>
</evidence>
<keyword evidence="3" id="KW-1185">Reference proteome</keyword>
<feature type="region of interest" description="Disordered" evidence="1">
    <location>
        <begin position="79"/>
        <end position="127"/>
    </location>
</feature>
<dbReference type="EMBL" id="CP019384">
    <property type="protein sequence ID" value="QAT17151.1"/>
    <property type="molecule type" value="Genomic_DNA"/>
</dbReference>
<dbReference type="Proteomes" id="UP000287243">
    <property type="component" value="Chromosome"/>
</dbReference>
<reference evidence="2 3" key="1">
    <citation type="submission" date="2017-01" db="EMBL/GenBank/DDBJ databases">
        <title>First insights into the biology of 'candidatus Vampirococcus archaeovorus'.</title>
        <authorList>
            <person name="Kizina J."/>
            <person name="Jordan S."/>
            <person name="Stueber K."/>
            <person name="Reinhardt R."/>
            <person name="Harder J."/>
        </authorList>
    </citation>
    <scope>NUCLEOTIDE SEQUENCE [LARGE SCALE GENOMIC DNA]</scope>
    <source>
        <strain evidence="2 3">LiM</strain>
    </source>
</reference>
<sequence length="140" mass="15085">MGFFVARLERRLQASTPRQGTCFLTGLPFKCPGGAMDAKKFVVIMMVTMVATPCLAGQTTISGTMSCTMPEHVELQTAQPVSGTTTIQPPSAVGTGSSYDVSTQNRPPKTEEMTTEESRITKQNDQGQKQTVTIYTVCAK</sequence>
<organism evidence="2 3">
    <name type="scientific">Velamenicoccus archaeovorus</name>
    <dbReference type="NCBI Taxonomy" id="1930593"/>
    <lineage>
        <taxon>Bacteria</taxon>
        <taxon>Pseudomonadati</taxon>
        <taxon>Candidatus Omnitrophota</taxon>
        <taxon>Candidatus Velamenicoccus</taxon>
    </lineage>
</organism>
<evidence type="ECO:0000313" key="3">
    <source>
        <dbReference type="Proteomes" id="UP000287243"/>
    </source>
</evidence>
<gene>
    <name evidence="2" type="ORF">BU251_05110</name>
</gene>
<proteinExistence type="predicted"/>
<name>A0A410P502_VELA1</name>